<accession>A0A1Z4VUZ8</accession>
<evidence type="ECO:0000313" key="1">
    <source>
        <dbReference type="EMBL" id="BAZ95198.1"/>
    </source>
</evidence>
<evidence type="ECO:0000313" key="2">
    <source>
        <dbReference type="Proteomes" id="UP000218765"/>
    </source>
</evidence>
<dbReference type="AlphaFoldDB" id="A0A1Z4VUZ8"/>
<dbReference type="KEGG" id="ttc:FOKN1_2840"/>
<dbReference type="OrthoDB" id="5794343at2"/>
<sequence length="135" mass="15806">MSELQEHIKHREILFRGPHHEPHQAQAAALILSNVEGVLHIHPAQPELLHVSYDVTLLTLQVIEELLVELGFHLDNNLMIKLKRALYYYSEQAQQEQLGCLRGRGNCTQAVFIEKYQQRPHGCRDGRPEHWRRYL</sequence>
<gene>
    <name evidence="1" type="ORF">FOKN1_2840</name>
</gene>
<proteinExistence type="predicted"/>
<keyword evidence="2" id="KW-1185">Reference proteome</keyword>
<dbReference type="Proteomes" id="UP000218765">
    <property type="component" value="Chromosome"/>
</dbReference>
<reference evidence="1 2" key="1">
    <citation type="submission" date="2017-05" db="EMBL/GenBank/DDBJ databases">
        <title>Thiocyanate degradation by Thiohalobacter thiocyanaticus FOKN1.</title>
        <authorList>
            <person name="Oshiki M."/>
            <person name="Fukushima T."/>
            <person name="Kawano S."/>
            <person name="Nakagawa J."/>
        </authorList>
    </citation>
    <scope>NUCLEOTIDE SEQUENCE [LARGE SCALE GENOMIC DNA]</scope>
    <source>
        <strain evidence="1 2">FOKN1</strain>
    </source>
</reference>
<organism evidence="1 2">
    <name type="scientific">Thiohalobacter thiocyanaticus</name>
    <dbReference type="NCBI Taxonomy" id="585455"/>
    <lineage>
        <taxon>Bacteria</taxon>
        <taxon>Pseudomonadati</taxon>
        <taxon>Pseudomonadota</taxon>
        <taxon>Gammaproteobacteria</taxon>
        <taxon>Thiohalobacterales</taxon>
        <taxon>Thiohalobacteraceae</taxon>
        <taxon>Thiohalobacter</taxon>
    </lineage>
</organism>
<name>A0A1Z4VUZ8_9GAMM</name>
<protein>
    <submittedName>
        <fullName evidence="1">Tartrate dehydratase alpha subunit/fumarate hydratase class I</fullName>
    </submittedName>
</protein>
<dbReference type="RefSeq" id="WP_096367208.1">
    <property type="nucleotide sequence ID" value="NZ_AP018052.1"/>
</dbReference>
<dbReference type="EMBL" id="AP018052">
    <property type="protein sequence ID" value="BAZ95198.1"/>
    <property type="molecule type" value="Genomic_DNA"/>
</dbReference>